<dbReference type="HOGENOM" id="CLU_191640_0_0_1"/>
<gene>
    <name evidence="2" type="ORF">AGABI1DRAFT_102246</name>
</gene>
<feature type="compositionally biased region" description="Basic and acidic residues" evidence="1">
    <location>
        <begin position="35"/>
        <end position="44"/>
    </location>
</feature>
<dbReference type="OMA" id="WECDFRV"/>
<protein>
    <submittedName>
        <fullName evidence="2">Uncharacterized protein</fullName>
    </submittedName>
</protein>
<evidence type="ECO:0000256" key="1">
    <source>
        <dbReference type="SAM" id="MobiDB-lite"/>
    </source>
</evidence>
<proteinExistence type="predicted"/>
<dbReference type="AlphaFoldDB" id="K5VQA7"/>
<sequence>MPDAFRLASGIVGAKFLNGNKAGSWSKTGKTAAPGRKESSPAKDTNWECDFRVSGVAKKRNRV</sequence>
<accession>K5VQA7</accession>
<dbReference type="InParanoid" id="K5VQA7"/>
<evidence type="ECO:0000313" key="2">
    <source>
        <dbReference type="EMBL" id="EKM76634.1"/>
    </source>
</evidence>
<feature type="region of interest" description="Disordered" evidence="1">
    <location>
        <begin position="22"/>
        <end position="44"/>
    </location>
</feature>
<dbReference type="Proteomes" id="UP000008493">
    <property type="component" value="Unassembled WGS sequence"/>
</dbReference>
<dbReference type="EMBL" id="JH971401">
    <property type="protein sequence ID" value="EKM76634.1"/>
    <property type="molecule type" value="Genomic_DNA"/>
</dbReference>
<evidence type="ECO:0000313" key="3">
    <source>
        <dbReference type="Proteomes" id="UP000008493"/>
    </source>
</evidence>
<name>K5VQA7_AGABU</name>
<keyword evidence="3" id="KW-1185">Reference proteome</keyword>
<reference evidence="3" key="1">
    <citation type="journal article" date="2012" name="Proc. Natl. Acad. Sci. U.S.A.">
        <title>Genome sequence of the button mushroom Agaricus bisporus reveals mechanisms governing adaptation to a humic-rich ecological niche.</title>
        <authorList>
            <person name="Morin E."/>
            <person name="Kohler A."/>
            <person name="Baker A.R."/>
            <person name="Foulongne-Oriol M."/>
            <person name="Lombard V."/>
            <person name="Nagy L.G."/>
            <person name="Ohm R.A."/>
            <person name="Patyshakuliyeva A."/>
            <person name="Brun A."/>
            <person name="Aerts A.L."/>
            <person name="Bailey A.M."/>
            <person name="Billette C."/>
            <person name="Coutinho P.M."/>
            <person name="Deakin G."/>
            <person name="Doddapaneni H."/>
            <person name="Floudas D."/>
            <person name="Grimwood J."/>
            <person name="Hilden K."/>
            <person name="Kuees U."/>
            <person name="LaButti K.M."/>
            <person name="Lapidus A."/>
            <person name="Lindquist E.A."/>
            <person name="Lucas S.M."/>
            <person name="Murat C."/>
            <person name="Riley R.W."/>
            <person name="Salamov A.A."/>
            <person name="Schmutz J."/>
            <person name="Subramanian V."/>
            <person name="Woesten H.A.B."/>
            <person name="Xu J."/>
            <person name="Eastwood D.C."/>
            <person name="Foster G.D."/>
            <person name="Sonnenberg A.S."/>
            <person name="Cullen D."/>
            <person name="de Vries R.P."/>
            <person name="Lundell T."/>
            <person name="Hibbett D.S."/>
            <person name="Henrissat B."/>
            <person name="Burton K.S."/>
            <person name="Kerrigan R.W."/>
            <person name="Challen M.P."/>
            <person name="Grigoriev I.V."/>
            <person name="Martin F."/>
        </authorList>
    </citation>
    <scope>NUCLEOTIDE SEQUENCE [LARGE SCALE GENOMIC DNA]</scope>
    <source>
        <strain evidence="3">JB137-S8 / ATCC MYA-4627 / FGSC 10392</strain>
    </source>
</reference>
<dbReference type="KEGG" id="abp:AGABI1DRAFT102246"/>
<dbReference type="GeneID" id="18821843"/>
<dbReference type="RefSeq" id="XP_007332799.1">
    <property type="nucleotide sequence ID" value="XM_007332737.1"/>
</dbReference>
<organism evidence="2 3">
    <name type="scientific">Agaricus bisporus var. burnettii (strain JB137-S8 / ATCC MYA-4627 / FGSC 10392)</name>
    <name type="common">White button mushroom</name>
    <dbReference type="NCBI Taxonomy" id="597362"/>
    <lineage>
        <taxon>Eukaryota</taxon>
        <taxon>Fungi</taxon>
        <taxon>Dikarya</taxon>
        <taxon>Basidiomycota</taxon>
        <taxon>Agaricomycotina</taxon>
        <taxon>Agaricomycetes</taxon>
        <taxon>Agaricomycetidae</taxon>
        <taxon>Agaricales</taxon>
        <taxon>Agaricineae</taxon>
        <taxon>Agaricaceae</taxon>
        <taxon>Agaricus</taxon>
    </lineage>
</organism>